<reference evidence="2 3" key="1">
    <citation type="submission" date="2019-05" db="EMBL/GenBank/DDBJ databases">
        <title>Another draft genome of Portunus trituberculatus and its Hox gene families provides insights of decapod evolution.</title>
        <authorList>
            <person name="Jeong J.-H."/>
            <person name="Song I."/>
            <person name="Kim S."/>
            <person name="Choi T."/>
            <person name="Kim D."/>
            <person name="Ryu S."/>
            <person name="Kim W."/>
        </authorList>
    </citation>
    <scope>NUCLEOTIDE SEQUENCE [LARGE SCALE GENOMIC DNA]</scope>
    <source>
        <tissue evidence="2">Muscle</tissue>
    </source>
</reference>
<protein>
    <submittedName>
        <fullName evidence="2">Uncharacterized protein</fullName>
    </submittedName>
</protein>
<evidence type="ECO:0000313" key="2">
    <source>
        <dbReference type="EMBL" id="MPC83625.1"/>
    </source>
</evidence>
<dbReference type="Proteomes" id="UP000324222">
    <property type="component" value="Unassembled WGS sequence"/>
</dbReference>
<feature type="region of interest" description="Disordered" evidence="1">
    <location>
        <begin position="1"/>
        <end position="65"/>
    </location>
</feature>
<dbReference type="EMBL" id="VSRR010062953">
    <property type="protein sequence ID" value="MPC83625.1"/>
    <property type="molecule type" value="Genomic_DNA"/>
</dbReference>
<proteinExistence type="predicted"/>
<organism evidence="2 3">
    <name type="scientific">Portunus trituberculatus</name>
    <name type="common">Swimming crab</name>
    <name type="synonym">Neptunus trituberculatus</name>
    <dbReference type="NCBI Taxonomy" id="210409"/>
    <lineage>
        <taxon>Eukaryota</taxon>
        <taxon>Metazoa</taxon>
        <taxon>Ecdysozoa</taxon>
        <taxon>Arthropoda</taxon>
        <taxon>Crustacea</taxon>
        <taxon>Multicrustacea</taxon>
        <taxon>Malacostraca</taxon>
        <taxon>Eumalacostraca</taxon>
        <taxon>Eucarida</taxon>
        <taxon>Decapoda</taxon>
        <taxon>Pleocyemata</taxon>
        <taxon>Brachyura</taxon>
        <taxon>Eubrachyura</taxon>
        <taxon>Portunoidea</taxon>
        <taxon>Portunidae</taxon>
        <taxon>Portuninae</taxon>
        <taxon>Portunus</taxon>
    </lineage>
</organism>
<dbReference type="AlphaFoldDB" id="A0A5B7IMP8"/>
<keyword evidence="3" id="KW-1185">Reference proteome</keyword>
<feature type="compositionally biased region" description="Polar residues" evidence="1">
    <location>
        <begin position="44"/>
        <end position="53"/>
    </location>
</feature>
<gene>
    <name evidence="2" type="ORF">E2C01_078339</name>
</gene>
<name>A0A5B7IMP8_PORTR</name>
<evidence type="ECO:0000313" key="3">
    <source>
        <dbReference type="Proteomes" id="UP000324222"/>
    </source>
</evidence>
<accession>A0A5B7IMP8</accession>
<evidence type="ECO:0000256" key="1">
    <source>
        <dbReference type="SAM" id="MobiDB-lite"/>
    </source>
</evidence>
<sequence>MEGKEGGGNRKTNPGKTMAMGKKERESPLHRSRRSKVSRAASRQITTRVQAALSSPELPARLKNS</sequence>
<comment type="caution">
    <text evidence="2">The sequence shown here is derived from an EMBL/GenBank/DDBJ whole genome shotgun (WGS) entry which is preliminary data.</text>
</comment>